<gene>
    <name evidence="1" type="ORF">MRB53_005928</name>
</gene>
<evidence type="ECO:0000313" key="1">
    <source>
        <dbReference type="EMBL" id="KAJ8644180.1"/>
    </source>
</evidence>
<proteinExistence type="predicted"/>
<protein>
    <submittedName>
        <fullName evidence="1">Uncharacterized protein</fullName>
    </submittedName>
</protein>
<dbReference type="Proteomes" id="UP001234297">
    <property type="component" value="Chromosome 2"/>
</dbReference>
<accession>A0ACC2MFF3</accession>
<keyword evidence="2" id="KW-1185">Reference proteome</keyword>
<dbReference type="EMBL" id="CM056810">
    <property type="protein sequence ID" value="KAJ8644180.1"/>
    <property type="molecule type" value="Genomic_DNA"/>
</dbReference>
<organism evidence="1 2">
    <name type="scientific">Persea americana</name>
    <name type="common">Avocado</name>
    <dbReference type="NCBI Taxonomy" id="3435"/>
    <lineage>
        <taxon>Eukaryota</taxon>
        <taxon>Viridiplantae</taxon>
        <taxon>Streptophyta</taxon>
        <taxon>Embryophyta</taxon>
        <taxon>Tracheophyta</taxon>
        <taxon>Spermatophyta</taxon>
        <taxon>Magnoliopsida</taxon>
        <taxon>Magnoliidae</taxon>
        <taxon>Laurales</taxon>
        <taxon>Lauraceae</taxon>
        <taxon>Persea</taxon>
    </lineage>
</organism>
<evidence type="ECO:0000313" key="2">
    <source>
        <dbReference type="Proteomes" id="UP001234297"/>
    </source>
</evidence>
<sequence length="107" mass="12265">MSFMGGIGVLRINTLNQWVETVMEDEVIEVGHYNRTYLLGDYASERLFIFVRDSISVDCQHPLDPNRMLTGRRSTIGFKVYELGLKDETGESNENPVERFGYFQHGG</sequence>
<reference evidence="1 2" key="1">
    <citation type="journal article" date="2022" name="Hortic Res">
        <title>A haplotype resolved chromosomal level avocado genome allows analysis of novel avocado genes.</title>
        <authorList>
            <person name="Nath O."/>
            <person name="Fletcher S.J."/>
            <person name="Hayward A."/>
            <person name="Shaw L.M."/>
            <person name="Masouleh A.K."/>
            <person name="Furtado A."/>
            <person name="Henry R.J."/>
            <person name="Mitter N."/>
        </authorList>
    </citation>
    <scope>NUCLEOTIDE SEQUENCE [LARGE SCALE GENOMIC DNA]</scope>
    <source>
        <strain evidence="2">cv. Hass</strain>
    </source>
</reference>
<comment type="caution">
    <text evidence="1">The sequence shown here is derived from an EMBL/GenBank/DDBJ whole genome shotgun (WGS) entry which is preliminary data.</text>
</comment>
<name>A0ACC2MFF3_PERAE</name>